<reference evidence="5 6" key="1">
    <citation type="submission" date="2023-11" db="EMBL/GenBank/DDBJ databases">
        <authorList>
            <person name="Okamura Y."/>
        </authorList>
    </citation>
    <scope>NUCLEOTIDE SEQUENCE [LARGE SCALE GENOMIC DNA]</scope>
</reference>
<sequence>MALTLTASPNTSVIKSQFLLLKLYHARHKTCFLRPDIGPCRADIIQWYYDVRQSECYRFFWGGCQGNGNRFETKKQYKIPYFCSLTFDYGDCFGYFNRWAWDSLSKTCRRHLYSGCGGNQNNFQSYQECLGTCLTTPNNTLGRSHSFTTCIPAINIPEIQ</sequence>
<name>A0AAV1K197_9NEOP</name>
<dbReference type="InterPro" id="IPR036880">
    <property type="entry name" value="Kunitz_BPTI_sf"/>
</dbReference>
<feature type="domain" description="BPTI/Kunitz inhibitor" evidence="4">
    <location>
        <begin position="83"/>
        <end position="133"/>
    </location>
</feature>
<dbReference type="InterPro" id="IPR050098">
    <property type="entry name" value="TFPI/VKTCI-like"/>
</dbReference>
<feature type="domain" description="BPTI/Kunitz inhibitor" evidence="4">
    <location>
        <begin position="31"/>
        <end position="76"/>
    </location>
</feature>
<evidence type="ECO:0000313" key="5">
    <source>
        <dbReference type="EMBL" id="CAK1554114.1"/>
    </source>
</evidence>
<dbReference type="EMBL" id="CAVLEF010000265">
    <property type="protein sequence ID" value="CAK1554114.1"/>
    <property type="molecule type" value="Genomic_DNA"/>
</dbReference>
<organism evidence="5 6">
    <name type="scientific">Leptosia nina</name>
    <dbReference type="NCBI Taxonomy" id="320188"/>
    <lineage>
        <taxon>Eukaryota</taxon>
        <taxon>Metazoa</taxon>
        <taxon>Ecdysozoa</taxon>
        <taxon>Arthropoda</taxon>
        <taxon>Hexapoda</taxon>
        <taxon>Insecta</taxon>
        <taxon>Pterygota</taxon>
        <taxon>Neoptera</taxon>
        <taxon>Endopterygota</taxon>
        <taxon>Lepidoptera</taxon>
        <taxon>Glossata</taxon>
        <taxon>Ditrysia</taxon>
        <taxon>Papilionoidea</taxon>
        <taxon>Pieridae</taxon>
        <taxon>Pierinae</taxon>
        <taxon>Leptosia</taxon>
    </lineage>
</organism>
<keyword evidence="3" id="KW-1015">Disulfide bond</keyword>
<dbReference type="Gene3D" id="4.10.410.10">
    <property type="entry name" value="Pancreatic trypsin inhibitor Kunitz domain"/>
    <property type="match status" value="2"/>
</dbReference>
<dbReference type="InterPro" id="IPR002223">
    <property type="entry name" value="Kunitz_BPTI"/>
</dbReference>
<dbReference type="GO" id="GO:0005615">
    <property type="term" value="C:extracellular space"/>
    <property type="evidence" value="ECO:0007669"/>
    <property type="project" value="TreeGrafter"/>
</dbReference>
<evidence type="ECO:0000256" key="1">
    <source>
        <dbReference type="ARBA" id="ARBA00022690"/>
    </source>
</evidence>
<dbReference type="Pfam" id="PF00014">
    <property type="entry name" value="Kunitz_BPTI"/>
    <property type="match status" value="2"/>
</dbReference>
<dbReference type="Proteomes" id="UP001497472">
    <property type="component" value="Unassembled WGS sequence"/>
</dbReference>
<evidence type="ECO:0000256" key="2">
    <source>
        <dbReference type="ARBA" id="ARBA00022900"/>
    </source>
</evidence>
<dbReference type="PROSITE" id="PS50279">
    <property type="entry name" value="BPTI_KUNITZ_2"/>
    <property type="match status" value="2"/>
</dbReference>
<keyword evidence="2" id="KW-0722">Serine protease inhibitor</keyword>
<gene>
    <name evidence="5" type="ORF">LNINA_LOCUS13052</name>
</gene>
<comment type="caution">
    <text evidence="5">The sequence shown here is derived from an EMBL/GenBank/DDBJ whole genome shotgun (WGS) entry which is preliminary data.</text>
</comment>
<dbReference type="SMART" id="SM00131">
    <property type="entry name" value="KU"/>
    <property type="match status" value="2"/>
</dbReference>
<dbReference type="CDD" id="cd00109">
    <property type="entry name" value="Kunitz-type"/>
    <property type="match status" value="2"/>
</dbReference>
<evidence type="ECO:0000259" key="4">
    <source>
        <dbReference type="PROSITE" id="PS50279"/>
    </source>
</evidence>
<dbReference type="PRINTS" id="PR00759">
    <property type="entry name" value="BASICPTASE"/>
</dbReference>
<dbReference type="AlphaFoldDB" id="A0AAV1K197"/>
<proteinExistence type="predicted"/>
<evidence type="ECO:0000313" key="6">
    <source>
        <dbReference type="Proteomes" id="UP001497472"/>
    </source>
</evidence>
<dbReference type="GO" id="GO:0004867">
    <property type="term" value="F:serine-type endopeptidase inhibitor activity"/>
    <property type="evidence" value="ECO:0007669"/>
    <property type="project" value="UniProtKB-KW"/>
</dbReference>
<evidence type="ECO:0000256" key="3">
    <source>
        <dbReference type="ARBA" id="ARBA00023157"/>
    </source>
</evidence>
<keyword evidence="6" id="KW-1185">Reference proteome</keyword>
<dbReference type="PANTHER" id="PTHR10083:SF328">
    <property type="entry name" value="TISSUE FACTOR PATHWAY INHIBITOR"/>
    <property type="match status" value="1"/>
</dbReference>
<protein>
    <recommendedName>
        <fullName evidence="4">BPTI/Kunitz inhibitor domain-containing protein</fullName>
    </recommendedName>
</protein>
<keyword evidence="1" id="KW-0646">Protease inhibitor</keyword>
<dbReference type="PANTHER" id="PTHR10083">
    <property type="entry name" value="KUNITZ-TYPE PROTEASE INHIBITOR-RELATED"/>
    <property type="match status" value="1"/>
</dbReference>
<accession>A0AAV1K197</accession>
<dbReference type="SUPFAM" id="SSF57362">
    <property type="entry name" value="BPTI-like"/>
    <property type="match status" value="2"/>
</dbReference>